<dbReference type="PANTHER" id="PTHR42870">
    <property type="entry name" value="ACETYL-COA C-ACETYLTRANSFERASE"/>
    <property type="match status" value="1"/>
</dbReference>
<name>A0A419EZZ9_9BACT</name>
<feature type="domain" description="Thiolase N-terminal" evidence="1">
    <location>
        <begin position="4"/>
        <end position="252"/>
    </location>
</feature>
<dbReference type="Proteomes" id="UP000285961">
    <property type="component" value="Unassembled WGS sequence"/>
</dbReference>
<dbReference type="PANTHER" id="PTHR42870:SF1">
    <property type="entry name" value="NON-SPECIFIC LIPID-TRANSFER PROTEIN-LIKE 2"/>
    <property type="match status" value="1"/>
</dbReference>
<dbReference type="GO" id="GO:0003988">
    <property type="term" value="F:acetyl-CoA C-acyltransferase activity"/>
    <property type="evidence" value="ECO:0007669"/>
    <property type="project" value="UniProtKB-ARBA"/>
</dbReference>
<dbReference type="InterPro" id="IPR016039">
    <property type="entry name" value="Thiolase-like"/>
</dbReference>
<dbReference type="Pfam" id="PF00108">
    <property type="entry name" value="Thiolase_N"/>
    <property type="match status" value="1"/>
</dbReference>
<dbReference type="InterPro" id="IPR055140">
    <property type="entry name" value="Thiolase_C_2"/>
</dbReference>
<protein>
    <submittedName>
        <fullName evidence="3">Thiolase family protein</fullName>
    </submittedName>
</protein>
<organism evidence="3 4">
    <name type="scientific">Candidatus Abyssobacteria bacterium SURF_17</name>
    <dbReference type="NCBI Taxonomy" id="2093361"/>
    <lineage>
        <taxon>Bacteria</taxon>
        <taxon>Pseudomonadati</taxon>
        <taxon>Candidatus Hydrogenedentota</taxon>
        <taxon>Candidatus Abyssobacteria</taxon>
    </lineage>
</organism>
<dbReference type="AlphaFoldDB" id="A0A419EZZ9"/>
<dbReference type="EMBL" id="QZKI01000062">
    <property type="protein sequence ID" value="RJP71091.1"/>
    <property type="molecule type" value="Genomic_DNA"/>
</dbReference>
<dbReference type="SUPFAM" id="SSF53901">
    <property type="entry name" value="Thiolase-like"/>
    <property type="match status" value="1"/>
</dbReference>
<reference evidence="3 4" key="1">
    <citation type="journal article" date="2017" name="ISME J.">
        <title>Energy and carbon metabolisms in a deep terrestrial subsurface fluid microbial community.</title>
        <authorList>
            <person name="Momper L."/>
            <person name="Jungbluth S.P."/>
            <person name="Lee M.D."/>
            <person name="Amend J.P."/>
        </authorList>
    </citation>
    <scope>NUCLEOTIDE SEQUENCE [LARGE SCALE GENOMIC DNA]</scope>
    <source>
        <strain evidence="3">SURF_17</strain>
    </source>
</reference>
<dbReference type="Pfam" id="PF22691">
    <property type="entry name" value="Thiolase_C_1"/>
    <property type="match status" value="1"/>
</dbReference>
<feature type="domain" description="Thiolase C-terminal" evidence="2">
    <location>
        <begin position="287"/>
        <end position="400"/>
    </location>
</feature>
<dbReference type="CDD" id="cd00829">
    <property type="entry name" value="SCP-x_thiolase"/>
    <property type="match status" value="1"/>
</dbReference>
<dbReference type="Gene3D" id="3.40.47.10">
    <property type="match status" value="1"/>
</dbReference>
<dbReference type="PIRSF" id="PIRSF000429">
    <property type="entry name" value="Ac-CoA_Ac_transf"/>
    <property type="match status" value="1"/>
</dbReference>
<evidence type="ECO:0000259" key="2">
    <source>
        <dbReference type="Pfam" id="PF22691"/>
    </source>
</evidence>
<proteinExistence type="predicted"/>
<sequence>MRKVKIIGGAVTKFGKHMDRNMKSLVAEAVNGALSDAGVTKEQLQGAWVGNAAQGVMTGQECVRGQVVLRAMGIGGIPVVNVENACASSATALNGAWAMVALGEMDVALVIGMEKMYHEDRAKVIQGFIGGMDVETVAEFLEASKKEEERILKEREARGEKTKEKSGQRTVFMDAYAWGARRHMEKYGTTQRHLAMISSKNHFHSSMNPLAQYQTTYTVEEVLASPEVAWPLTRLMCSPIGDGAAAAIVCSDKFARKIGARHTAEIAACMLASGEDREKHEDSVLMRLGRKAYEKAGIGPEDIDVAEVHDATAFGELSTVEQLGFCPIGEGGPFAEAGHTTLGGKIPVNVSGGLESQGHPVGATGCRQVVELYWHLTGRAGKRQVKGAKVGLGQNAGGSVGFTEAALSVTILKV</sequence>
<evidence type="ECO:0000313" key="4">
    <source>
        <dbReference type="Proteomes" id="UP000285961"/>
    </source>
</evidence>
<gene>
    <name evidence="3" type="ORF">C4532_08070</name>
</gene>
<evidence type="ECO:0000313" key="3">
    <source>
        <dbReference type="EMBL" id="RJP71091.1"/>
    </source>
</evidence>
<dbReference type="InterPro" id="IPR002155">
    <property type="entry name" value="Thiolase"/>
</dbReference>
<comment type="caution">
    <text evidence="3">The sequence shown here is derived from an EMBL/GenBank/DDBJ whole genome shotgun (WGS) entry which is preliminary data.</text>
</comment>
<dbReference type="InterPro" id="IPR020616">
    <property type="entry name" value="Thiolase_N"/>
</dbReference>
<evidence type="ECO:0000259" key="1">
    <source>
        <dbReference type="Pfam" id="PF00108"/>
    </source>
</evidence>
<accession>A0A419EZZ9</accession>